<dbReference type="PROSITE" id="PS00716">
    <property type="entry name" value="SIGMA70_2"/>
    <property type="match status" value="1"/>
</dbReference>
<evidence type="ECO:0000313" key="6">
    <source>
        <dbReference type="EMBL" id="GGH69660.1"/>
    </source>
</evidence>
<dbReference type="Gene3D" id="1.20.140.160">
    <property type="match status" value="1"/>
</dbReference>
<dbReference type="Pfam" id="PF04542">
    <property type="entry name" value="Sigma70_r2"/>
    <property type="match status" value="1"/>
</dbReference>
<reference evidence="6" key="1">
    <citation type="journal article" date="2014" name="Int. J. Syst. Evol. Microbiol.">
        <title>Complete genome sequence of Corynebacterium casei LMG S-19264T (=DSM 44701T), isolated from a smear-ripened cheese.</title>
        <authorList>
            <consortium name="US DOE Joint Genome Institute (JGI-PGF)"/>
            <person name="Walter F."/>
            <person name="Albersmeier A."/>
            <person name="Kalinowski J."/>
            <person name="Ruckert C."/>
        </authorList>
    </citation>
    <scope>NUCLEOTIDE SEQUENCE</scope>
    <source>
        <strain evidence="6">CGMCC 1.12360</strain>
    </source>
</reference>
<dbReference type="GO" id="GO:0003899">
    <property type="term" value="F:DNA-directed RNA polymerase activity"/>
    <property type="evidence" value="ECO:0007669"/>
    <property type="project" value="InterPro"/>
</dbReference>
<dbReference type="GO" id="GO:0003677">
    <property type="term" value="F:DNA binding"/>
    <property type="evidence" value="ECO:0007669"/>
    <property type="project" value="UniProtKB-KW"/>
</dbReference>
<dbReference type="NCBIfam" id="TIGR02937">
    <property type="entry name" value="sigma70-ECF"/>
    <property type="match status" value="2"/>
</dbReference>
<dbReference type="InterPro" id="IPR007627">
    <property type="entry name" value="RNA_pol_sigma70_r2"/>
</dbReference>
<dbReference type="AlphaFoldDB" id="A0A8J2ZQS0"/>
<dbReference type="InterPro" id="IPR007630">
    <property type="entry name" value="RNA_pol_sigma70_r4"/>
</dbReference>
<dbReference type="PIRSF" id="PIRSF000770">
    <property type="entry name" value="RNA_pol_sigma-SigE/K"/>
    <property type="match status" value="1"/>
</dbReference>
<dbReference type="Pfam" id="PF04539">
    <property type="entry name" value="Sigma70_r3"/>
    <property type="match status" value="1"/>
</dbReference>
<dbReference type="Proteomes" id="UP000602050">
    <property type="component" value="Unassembled WGS sequence"/>
</dbReference>
<dbReference type="InterPro" id="IPR014284">
    <property type="entry name" value="RNA_pol_sigma-70_dom"/>
</dbReference>
<dbReference type="NCBIfam" id="NF005413">
    <property type="entry name" value="PRK06986.1"/>
    <property type="match status" value="1"/>
</dbReference>
<evidence type="ECO:0000256" key="2">
    <source>
        <dbReference type="ARBA" id="ARBA00023082"/>
    </source>
</evidence>
<comment type="caution">
    <text evidence="6">The sequence shown here is derived from an EMBL/GenBank/DDBJ whole genome shotgun (WGS) entry which is preliminary data.</text>
</comment>
<dbReference type="GO" id="GO:0006352">
    <property type="term" value="P:DNA-templated transcription initiation"/>
    <property type="evidence" value="ECO:0007669"/>
    <property type="project" value="InterPro"/>
</dbReference>
<dbReference type="EMBL" id="BMEV01000004">
    <property type="protein sequence ID" value="GGH69660.1"/>
    <property type="molecule type" value="Genomic_DNA"/>
</dbReference>
<protein>
    <submittedName>
        <fullName evidence="6">RNA polymerase sigma-D factor</fullName>
    </submittedName>
</protein>
<dbReference type="PANTHER" id="PTHR30385:SF7">
    <property type="entry name" value="RNA POLYMERASE SIGMA FACTOR FLIA"/>
    <property type="match status" value="1"/>
</dbReference>
<dbReference type="CDD" id="cd06171">
    <property type="entry name" value="Sigma70_r4"/>
    <property type="match status" value="1"/>
</dbReference>
<dbReference type="PANTHER" id="PTHR30385">
    <property type="entry name" value="SIGMA FACTOR F FLAGELLAR"/>
    <property type="match status" value="1"/>
</dbReference>
<dbReference type="SUPFAM" id="SSF88946">
    <property type="entry name" value="Sigma2 domain of RNA polymerase sigma factors"/>
    <property type="match status" value="1"/>
</dbReference>
<dbReference type="InterPro" id="IPR012845">
    <property type="entry name" value="RNA_pol_sigma_FliA_WhiG"/>
</dbReference>
<dbReference type="SUPFAM" id="SSF88659">
    <property type="entry name" value="Sigma3 and sigma4 domains of RNA polymerase sigma factors"/>
    <property type="match status" value="2"/>
</dbReference>
<dbReference type="Pfam" id="PF04545">
    <property type="entry name" value="Sigma70_r4"/>
    <property type="match status" value="1"/>
</dbReference>
<evidence type="ECO:0000256" key="1">
    <source>
        <dbReference type="ARBA" id="ARBA00023015"/>
    </source>
</evidence>
<dbReference type="Gene3D" id="1.10.1740.10">
    <property type="match status" value="1"/>
</dbReference>
<reference evidence="6" key="2">
    <citation type="submission" date="2020-09" db="EMBL/GenBank/DDBJ databases">
        <authorList>
            <person name="Sun Q."/>
            <person name="Zhou Y."/>
        </authorList>
    </citation>
    <scope>NUCLEOTIDE SEQUENCE</scope>
    <source>
        <strain evidence="6">CGMCC 1.12360</strain>
    </source>
</reference>
<keyword evidence="2" id="KW-0731">Sigma factor</keyword>
<dbReference type="PRINTS" id="PR00046">
    <property type="entry name" value="SIGMA70FCT"/>
</dbReference>
<organism evidence="6 7">
    <name type="scientific">Compostibacillus humi</name>
    <dbReference type="NCBI Taxonomy" id="1245525"/>
    <lineage>
        <taxon>Bacteria</taxon>
        <taxon>Bacillati</taxon>
        <taxon>Bacillota</taxon>
        <taxon>Bacilli</taxon>
        <taxon>Bacillales</taxon>
        <taxon>Bacillaceae</taxon>
        <taxon>Compostibacillus</taxon>
    </lineage>
</organism>
<evidence type="ECO:0000313" key="7">
    <source>
        <dbReference type="Proteomes" id="UP000602050"/>
    </source>
</evidence>
<proteinExistence type="predicted"/>
<gene>
    <name evidence="6" type="primary">sigD</name>
    <name evidence="6" type="ORF">GCM10010978_03820</name>
</gene>
<keyword evidence="7" id="KW-1185">Reference proteome</keyword>
<dbReference type="GO" id="GO:0016987">
    <property type="term" value="F:sigma factor activity"/>
    <property type="evidence" value="ECO:0007669"/>
    <property type="project" value="UniProtKB-KW"/>
</dbReference>
<accession>A0A8J2ZQS0</accession>
<dbReference type="InterPro" id="IPR000943">
    <property type="entry name" value="RNA_pol_sigma70"/>
</dbReference>
<dbReference type="InterPro" id="IPR013324">
    <property type="entry name" value="RNA_pol_sigma_r3/r4-like"/>
</dbReference>
<evidence type="ECO:0000256" key="4">
    <source>
        <dbReference type="ARBA" id="ARBA00023163"/>
    </source>
</evidence>
<keyword evidence="4" id="KW-0804">Transcription</keyword>
<evidence type="ECO:0000256" key="3">
    <source>
        <dbReference type="ARBA" id="ARBA00023125"/>
    </source>
</evidence>
<feature type="domain" description="RNA polymerase sigma-70" evidence="5">
    <location>
        <begin position="225"/>
        <end position="251"/>
    </location>
</feature>
<keyword evidence="3" id="KW-0238">DNA-binding</keyword>
<dbReference type="NCBIfam" id="TIGR02479">
    <property type="entry name" value="FliA_WhiG"/>
    <property type="match status" value="1"/>
</dbReference>
<dbReference type="InterPro" id="IPR013325">
    <property type="entry name" value="RNA_pol_sigma_r2"/>
</dbReference>
<name>A0A8J2ZQS0_9BACI</name>
<dbReference type="NCBIfam" id="NF005809">
    <property type="entry name" value="PRK07670.1"/>
    <property type="match status" value="1"/>
</dbReference>
<keyword evidence="1" id="KW-0805">Transcription regulation</keyword>
<sequence length="262" mass="30091">MNMQTADSPLEQAVLWNSWFNSKDDETANALISNYMYLVNYHVERFSSQLPKSVSKDDIKSLGLLGLYDALHKFEPDRDLKFDTYASIRIRGAIIDGLRKEDWLPRSLRDKIKKVERTQQELEQQLKREPSTEEIAKKVGISEEEVESILKDSLAANVLSIEEKPKHGDKGMKEGIGYLLPADSSEIPEKKVIHHELIRELAEGIKMLNKNEQLVISLFYFDELTLTEIGQVLGLTTSRISQIHKRSIEKLRNILEKVQQLS</sequence>
<dbReference type="InterPro" id="IPR007624">
    <property type="entry name" value="RNA_pol_sigma70_r3"/>
</dbReference>
<evidence type="ECO:0000259" key="5">
    <source>
        <dbReference type="PROSITE" id="PS00716"/>
    </source>
</evidence>